<evidence type="ECO:0000313" key="1">
    <source>
        <dbReference type="EMBL" id="PCS23839.1"/>
    </source>
</evidence>
<dbReference type="AlphaFoldDB" id="A0A2A5T6J8"/>
<organism evidence="1 2">
    <name type="scientific">Candidatus Enterovibrio escicola</name>
    <dbReference type="NCBI Taxonomy" id="1927127"/>
    <lineage>
        <taxon>Bacteria</taxon>
        <taxon>Pseudomonadati</taxon>
        <taxon>Pseudomonadota</taxon>
        <taxon>Gammaproteobacteria</taxon>
        <taxon>Vibrionales</taxon>
        <taxon>Vibrionaceae</taxon>
        <taxon>Enterovibrio</taxon>
    </lineage>
</organism>
<name>A0A2A5T6J8_9GAMM</name>
<accession>A0A2A5T6J8</accession>
<dbReference type="EMBL" id="NBYY01000009">
    <property type="protein sequence ID" value="PCS23839.1"/>
    <property type="molecule type" value="Genomic_DNA"/>
</dbReference>
<sequence>MVNLIGKLIVYSFQQEILASKSFNLKNNTYTRTEFNQVN</sequence>
<dbReference type="Proteomes" id="UP000219020">
    <property type="component" value="Unassembled WGS sequence"/>
</dbReference>
<proteinExistence type="predicted"/>
<comment type="caution">
    <text evidence="1">The sequence shown here is derived from an EMBL/GenBank/DDBJ whole genome shotgun (WGS) entry which is preliminary data.</text>
</comment>
<keyword evidence="2" id="KW-1185">Reference proteome</keyword>
<gene>
    <name evidence="1" type="ORF">BTN49_0810</name>
</gene>
<protein>
    <submittedName>
        <fullName evidence="1">Uncharacterized protein</fullName>
    </submittedName>
</protein>
<evidence type="ECO:0000313" key="2">
    <source>
        <dbReference type="Proteomes" id="UP000219020"/>
    </source>
</evidence>
<reference evidence="2" key="1">
    <citation type="submission" date="2017-04" db="EMBL/GenBank/DDBJ databases">
        <title>Genome evolution of the luminous symbionts of deep sea anglerfish.</title>
        <authorList>
            <person name="Hendry T.A."/>
        </authorList>
    </citation>
    <scope>NUCLEOTIDE SEQUENCE [LARGE SCALE GENOMIC DNA]</scope>
</reference>